<sequence>MHHLCRRIESIGVGASWLAASLNEGSGVYAKKPVGCGFRPARKALSSLAIDQLQIKDGVA</sequence>
<dbReference type="AlphaFoldDB" id="A0A2P9AS21"/>
<dbReference type="Proteomes" id="UP000245698">
    <property type="component" value="Unassembled WGS sequence"/>
</dbReference>
<protein>
    <submittedName>
        <fullName evidence="1">Uncharacterized protein</fullName>
    </submittedName>
</protein>
<name>A0A2P9AS21_9HYPH</name>
<evidence type="ECO:0000313" key="2">
    <source>
        <dbReference type="Proteomes" id="UP000245698"/>
    </source>
</evidence>
<dbReference type="EMBL" id="FUIG01000046">
    <property type="protein sequence ID" value="SJM33952.1"/>
    <property type="molecule type" value="Genomic_DNA"/>
</dbReference>
<gene>
    <name evidence="1" type="ORF">BQ8482_380135</name>
</gene>
<organism evidence="1 2">
    <name type="scientific">Mesorhizobium delmotii</name>
    <dbReference type="NCBI Taxonomy" id="1631247"/>
    <lineage>
        <taxon>Bacteria</taxon>
        <taxon>Pseudomonadati</taxon>
        <taxon>Pseudomonadota</taxon>
        <taxon>Alphaproteobacteria</taxon>
        <taxon>Hyphomicrobiales</taxon>
        <taxon>Phyllobacteriaceae</taxon>
        <taxon>Mesorhizobium</taxon>
    </lineage>
</organism>
<evidence type="ECO:0000313" key="1">
    <source>
        <dbReference type="EMBL" id="SJM33952.1"/>
    </source>
</evidence>
<keyword evidence="2" id="KW-1185">Reference proteome</keyword>
<reference evidence="2" key="1">
    <citation type="submission" date="2016-12" db="EMBL/GenBank/DDBJ databases">
        <authorList>
            <person name="Brunel B."/>
        </authorList>
    </citation>
    <scope>NUCLEOTIDE SEQUENCE [LARGE SCALE GENOMIC DNA]</scope>
</reference>
<accession>A0A2P9AS21</accession>
<proteinExistence type="predicted"/>